<sequence length="303" mass="34826">MDHTAQSTLRAVQLVQLGILRIIDRICLENGIRYWLDGGTLLGAVRHRGFIPWDDDIDIAMPRPDYERFLRIAPTVLPSHLQLEDSDQIDGHACYAVPCKIRDVHSKITEAHPESMADQGKGLFVDILPIDAFHARPMGFRIDMALKWLYRNLSKINDAKDSSLPWTYKFANRCLEVLHPLAGAGTPIKMYRSILRRTRLNRVFRGSSPLVGYGFDVHWTRVFKATDIFPLQRMDFEGLQFLAPRRPDNVLQVFYGADYLTPPPAMLRCPKHLFLVNLDTRLGNNVRKVEYVDYGIERPTRLT</sequence>
<dbReference type="InterPro" id="IPR007074">
    <property type="entry name" value="LicD/FKTN/FKRP_NTP_transf"/>
</dbReference>
<accession>A0ABR8UK22</accession>
<dbReference type="PANTHER" id="PTHR43404">
    <property type="entry name" value="LIPOPOLYSACCHARIDE CHOLINEPHOSPHOTRANSFERASE LICD"/>
    <property type="match status" value="1"/>
</dbReference>
<proteinExistence type="predicted"/>
<dbReference type="Pfam" id="PF04991">
    <property type="entry name" value="LicD"/>
    <property type="match status" value="1"/>
</dbReference>
<dbReference type="RefSeq" id="WP_191729160.1">
    <property type="nucleotide sequence ID" value="NZ_JACSQJ010000003.1"/>
</dbReference>
<dbReference type="Proteomes" id="UP000647183">
    <property type="component" value="Unassembled WGS sequence"/>
</dbReference>
<gene>
    <name evidence="2" type="ORF">H9645_07945</name>
</gene>
<dbReference type="EMBL" id="JACSQJ010000003">
    <property type="protein sequence ID" value="MBD7987959.1"/>
    <property type="molecule type" value="Genomic_DNA"/>
</dbReference>
<dbReference type="InterPro" id="IPR052942">
    <property type="entry name" value="LPS_cholinephosphotransferase"/>
</dbReference>
<dbReference type="PANTHER" id="PTHR43404:SF2">
    <property type="entry name" value="LIPOPOLYSACCHARIDE CHOLINEPHOSPHOTRANSFERASE LICD"/>
    <property type="match status" value="1"/>
</dbReference>
<organism evidence="2 3">
    <name type="scientific">Luteimonas colneyensis</name>
    <dbReference type="NCBI Taxonomy" id="2762230"/>
    <lineage>
        <taxon>Bacteria</taxon>
        <taxon>Pseudomonadati</taxon>
        <taxon>Pseudomonadota</taxon>
        <taxon>Gammaproteobacteria</taxon>
        <taxon>Lysobacterales</taxon>
        <taxon>Lysobacteraceae</taxon>
        <taxon>Luteimonas</taxon>
    </lineage>
</organism>
<reference evidence="2 3" key="1">
    <citation type="submission" date="2020-08" db="EMBL/GenBank/DDBJ databases">
        <title>A Genomic Blueprint of the Chicken Gut Microbiome.</title>
        <authorList>
            <person name="Gilroy R."/>
            <person name="Ravi A."/>
            <person name="Getino M."/>
            <person name="Pursley I."/>
            <person name="Horton D.L."/>
            <person name="Alikhan N.-F."/>
            <person name="Baker D."/>
            <person name="Gharbi K."/>
            <person name="Hall N."/>
            <person name="Watson M."/>
            <person name="Adriaenssens E.M."/>
            <person name="Foster-Nyarko E."/>
            <person name="Jarju S."/>
            <person name="Secka A."/>
            <person name="Antonio M."/>
            <person name="Oren A."/>
            <person name="Chaudhuri R."/>
            <person name="La Ragione R.M."/>
            <person name="Hildebrand F."/>
            <person name="Pallen M.J."/>
        </authorList>
    </citation>
    <scope>NUCLEOTIDE SEQUENCE [LARGE SCALE GENOMIC DNA]</scope>
    <source>
        <strain evidence="2 3">Sa2BVA3</strain>
    </source>
</reference>
<name>A0ABR8UK22_9GAMM</name>
<protein>
    <submittedName>
        <fullName evidence="2">LicD family protein</fullName>
    </submittedName>
</protein>
<keyword evidence="3" id="KW-1185">Reference proteome</keyword>
<evidence type="ECO:0000313" key="2">
    <source>
        <dbReference type="EMBL" id="MBD7987959.1"/>
    </source>
</evidence>
<feature type="domain" description="LicD/FKTN/FKRP nucleotidyltransferase" evidence="1">
    <location>
        <begin position="27"/>
        <end position="256"/>
    </location>
</feature>
<comment type="caution">
    <text evidence="2">The sequence shown here is derived from an EMBL/GenBank/DDBJ whole genome shotgun (WGS) entry which is preliminary data.</text>
</comment>
<evidence type="ECO:0000313" key="3">
    <source>
        <dbReference type="Proteomes" id="UP000647183"/>
    </source>
</evidence>
<evidence type="ECO:0000259" key="1">
    <source>
        <dbReference type="Pfam" id="PF04991"/>
    </source>
</evidence>